<keyword evidence="5 6" id="KW-0464">Manganese</keyword>
<keyword evidence="10" id="KW-1185">Reference proteome</keyword>
<proteinExistence type="inferred from homology"/>
<dbReference type="UniPathway" id="UPA01057">
    <property type="reaction ID" value="UER00164"/>
</dbReference>
<dbReference type="RefSeq" id="WP_015755109.1">
    <property type="nucleotide sequence ID" value="NC_013222.1"/>
</dbReference>
<dbReference type="STRING" id="313596.RB2501_15739"/>
<dbReference type="PIRSF" id="PIRSF004983">
    <property type="entry name" value="MenD"/>
    <property type="match status" value="1"/>
</dbReference>
<keyword evidence="3 6" id="KW-0460">Magnesium</keyword>
<dbReference type="HAMAP" id="MF_01659">
    <property type="entry name" value="MenD"/>
    <property type="match status" value="1"/>
</dbReference>
<comment type="catalytic activity">
    <reaction evidence="6">
        <text>isochorismate + 2-oxoglutarate + H(+) = 5-enolpyruvoyl-6-hydroxy-2-succinyl-cyclohex-3-ene-1-carboxylate + CO2</text>
        <dbReference type="Rhea" id="RHEA:25593"/>
        <dbReference type="ChEBI" id="CHEBI:15378"/>
        <dbReference type="ChEBI" id="CHEBI:16526"/>
        <dbReference type="ChEBI" id="CHEBI:16810"/>
        <dbReference type="ChEBI" id="CHEBI:29780"/>
        <dbReference type="ChEBI" id="CHEBI:58818"/>
        <dbReference type="EC" id="2.2.1.9"/>
    </reaction>
</comment>
<reference evidence="9 10" key="1">
    <citation type="journal article" date="2009" name="J. Bacteriol.">
        <title>Complete genome sequence of Robiginitalea biformata HTCC2501.</title>
        <authorList>
            <person name="Oh H.M."/>
            <person name="Giovannoni S.J."/>
            <person name="Lee K."/>
            <person name="Ferriera S."/>
            <person name="Johnson J."/>
            <person name="Cho J.C."/>
        </authorList>
    </citation>
    <scope>NUCLEOTIDE SEQUENCE [LARGE SCALE GENOMIC DNA]</scope>
    <source>
        <strain evidence="10">ATCC BAA-864 / HTCC2501 / KCTC 12146</strain>
    </source>
</reference>
<dbReference type="InterPro" id="IPR011766">
    <property type="entry name" value="TPP_enzyme_TPP-bd"/>
</dbReference>
<comment type="similarity">
    <text evidence="6">Belongs to the TPP enzyme family. MenD subfamily.</text>
</comment>
<dbReference type="EMBL" id="CP001712">
    <property type="protein sequence ID" value="EAR15794.1"/>
    <property type="molecule type" value="Genomic_DNA"/>
</dbReference>
<dbReference type="GO" id="GO:0030976">
    <property type="term" value="F:thiamine pyrophosphate binding"/>
    <property type="evidence" value="ECO:0007669"/>
    <property type="project" value="UniProtKB-UniRule"/>
</dbReference>
<dbReference type="GO" id="GO:0000287">
    <property type="term" value="F:magnesium ion binding"/>
    <property type="evidence" value="ECO:0007669"/>
    <property type="project" value="UniProtKB-UniRule"/>
</dbReference>
<dbReference type="Pfam" id="PF02776">
    <property type="entry name" value="TPP_enzyme_N"/>
    <property type="match status" value="1"/>
</dbReference>
<dbReference type="InterPro" id="IPR012001">
    <property type="entry name" value="Thiamin_PyroP_enz_TPP-bd_dom"/>
</dbReference>
<comment type="pathway">
    <text evidence="6">Quinol/quinone metabolism; menaquinone biosynthesis.</text>
</comment>
<dbReference type="Proteomes" id="UP000009049">
    <property type="component" value="Chromosome"/>
</dbReference>
<evidence type="ECO:0000256" key="1">
    <source>
        <dbReference type="ARBA" id="ARBA00022679"/>
    </source>
</evidence>
<dbReference type="PANTHER" id="PTHR42916:SF1">
    <property type="entry name" value="PROTEIN PHYLLO, CHLOROPLASTIC"/>
    <property type="match status" value="1"/>
</dbReference>
<dbReference type="PANTHER" id="PTHR42916">
    <property type="entry name" value="2-SUCCINYL-5-ENOLPYRUVYL-6-HYDROXY-3-CYCLOHEXENE-1-CARBOXYLATE SYNTHASE"/>
    <property type="match status" value="1"/>
</dbReference>
<evidence type="ECO:0000256" key="4">
    <source>
        <dbReference type="ARBA" id="ARBA00023052"/>
    </source>
</evidence>
<evidence type="ECO:0000256" key="2">
    <source>
        <dbReference type="ARBA" id="ARBA00022723"/>
    </source>
</evidence>
<dbReference type="GO" id="GO:0009234">
    <property type="term" value="P:menaquinone biosynthetic process"/>
    <property type="evidence" value="ECO:0007669"/>
    <property type="project" value="UniProtKB-UniRule"/>
</dbReference>
<name>A4CLP5_ROBBH</name>
<dbReference type="Gene3D" id="3.40.50.1220">
    <property type="entry name" value="TPP-binding domain"/>
    <property type="match status" value="1"/>
</dbReference>
<keyword evidence="4 6" id="KW-0786">Thiamine pyrophosphate</keyword>
<dbReference type="EC" id="2.2.1.9" evidence="6"/>
<evidence type="ECO:0000259" key="7">
    <source>
        <dbReference type="Pfam" id="PF02775"/>
    </source>
</evidence>
<feature type="domain" description="Thiamine pyrophosphate enzyme TPP-binding" evidence="7">
    <location>
        <begin position="423"/>
        <end position="566"/>
    </location>
</feature>
<dbReference type="InterPro" id="IPR029061">
    <property type="entry name" value="THDP-binding"/>
</dbReference>
<comment type="cofactor">
    <cofactor evidence="6">
        <name>Mg(2+)</name>
        <dbReference type="ChEBI" id="CHEBI:18420"/>
    </cofactor>
    <cofactor evidence="6">
        <name>Mn(2+)</name>
        <dbReference type="ChEBI" id="CHEBI:29035"/>
    </cofactor>
</comment>
<dbReference type="KEGG" id="rbi:RB2501_15739"/>
<dbReference type="AlphaFoldDB" id="A4CLP5"/>
<protein>
    <recommendedName>
        <fullName evidence="6">2-succinyl-5-enolpyruvyl-6-hydroxy-3-cyclohexene-1-carboxylate synthase</fullName>
        <shortName evidence="6">SEPHCHC synthase</shortName>
        <ecNumber evidence="6">2.2.1.9</ecNumber>
    </recommendedName>
    <alternativeName>
        <fullName evidence="6">Menaquinone biosynthesis protein MenD</fullName>
    </alternativeName>
</protein>
<comment type="cofactor">
    <cofactor evidence="6">
        <name>thiamine diphosphate</name>
        <dbReference type="ChEBI" id="CHEBI:58937"/>
    </cofactor>
    <text evidence="6">Binds 1 thiamine pyrophosphate per subunit.</text>
</comment>
<evidence type="ECO:0000313" key="10">
    <source>
        <dbReference type="Proteomes" id="UP000009049"/>
    </source>
</evidence>
<dbReference type="HOGENOM" id="CLU_006051_3_0_10"/>
<accession>A4CLP5</accession>
<evidence type="ECO:0000259" key="8">
    <source>
        <dbReference type="Pfam" id="PF02776"/>
    </source>
</evidence>
<comment type="pathway">
    <text evidence="6">Quinol/quinone metabolism; 1,4-dihydroxy-2-naphthoate biosynthesis; 1,4-dihydroxy-2-naphthoate from chorismate: step 2/7.</text>
</comment>
<organism evidence="9 10">
    <name type="scientific">Robiginitalea biformata (strain ATCC BAA-864 / DSM 15991 / KCTC 12146 / HTCC2501)</name>
    <dbReference type="NCBI Taxonomy" id="313596"/>
    <lineage>
        <taxon>Bacteria</taxon>
        <taxon>Pseudomonadati</taxon>
        <taxon>Bacteroidota</taxon>
        <taxon>Flavobacteriia</taxon>
        <taxon>Flavobacteriales</taxon>
        <taxon>Flavobacteriaceae</taxon>
        <taxon>Robiginitalea</taxon>
    </lineage>
</organism>
<keyword evidence="1 6" id="KW-0808">Transferase</keyword>
<keyword evidence="6" id="KW-0474">Menaquinone biosynthesis</keyword>
<evidence type="ECO:0000313" key="9">
    <source>
        <dbReference type="EMBL" id="EAR15794.1"/>
    </source>
</evidence>
<dbReference type="UniPathway" id="UPA00079"/>
<comment type="subunit">
    <text evidence="6">Homodimer.</text>
</comment>
<dbReference type="eggNOG" id="COG1165">
    <property type="taxonomic scope" value="Bacteria"/>
</dbReference>
<dbReference type="CDD" id="cd07037">
    <property type="entry name" value="TPP_PYR_MenD"/>
    <property type="match status" value="1"/>
</dbReference>
<evidence type="ECO:0000256" key="3">
    <source>
        <dbReference type="ARBA" id="ARBA00022842"/>
    </source>
</evidence>
<dbReference type="CDD" id="cd02009">
    <property type="entry name" value="TPP_SHCHC_synthase"/>
    <property type="match status" value="1"/>
</dbReference>
<evidence type="ECO:0000256" key="6">
    <source>
        <dbReference type="HAMAP-Rule" id="MF_01659"/>
    </source>
</evidence>
<dbReference type="OrthoDB" id="9791859at2"/>
<feature type="domain" description="Thiamine pyrophosphate enzyme N-terminal TPP-binding" evidence="8">
    <location>
        <begin position="8"/>
        <end position="114"/>
    </location>
</feature>
<evidence type="ECO:0000256" key="5">
    <source>
        <dbReference type="ARBA" id="ARBA00023211"/>
    </source>
</evidence>
<dbReference type="Gene3D" id="3.40.50.970">
    <property type="match status" value="2"/>
</dbReference>
<dbReference type="GO" id="GO:0030145">
    <property type="term" value="F:manganese ion binding"/>
    <property type="evidence" value="ECO:0007669"/>
    <property type="project" value="UniProtKB-UniRule"/>
</dbReference>
<dbReference type="SUPFAM" id="SSF52518">
    <property type="entry name" value="Thiamin diphosphate-binding fold (THDP-binding)"/>
    <property type="match status" value="2"/>
</dbReference>
<dbReference type="InterPro" id="IPR004433">
    <property type="entry name" value="MenaQ_synth_MenD"/>
</dbReference>
<keyword evidence="2 6" id="KW-0479">Metal-binding</keyword>
<comment type="function">
    <text evidence="6">Catalyzes the thiamine diphosphate-dependent decarboxylation of 2-oxoglutarate and the subsequent addition of the resulting succinic semialdehyde-thiamine pyrophosphate anion to isochorismate to yield 2-succinyl-5-enolpyruvyl-6-hydroxy-3-cyclohexene-1-carboxylate (SEPHCHC).</text>
</comment>
<sequence length="585" mass="64456">MRYTDIPAAHLVVAYCKSAGVRQVVLSPGSRNAPLVLGFTSDPYFECFSVVDERSAAFFALGLSQQSGNPTALVCTSGSALLNYYPAVAEAYYSRIPLLVLSADRPVYKIDIGDGQTIRQDGVYGNHIGFQGNLQQDVTHAPASIRWEGGREPGDPRSLHEMQARILAENEARVQAALQTAMEDHLPVHLNIPFEEPLYGTSPEPPVEIRPTLQPRLPEINGEGEDLLGHWQEAGRKMVLIGSLPPGSLSDAVVERMAADPSLLVFTETTSNLHHPEFFPSIDSVLAPIERSGQPAPSFEALRPDLLLTLGGMVVSKKVKQFLRAYPPAGHWHVGPHNANDTFFSLAGHVRSDADHFLGDFLPRTQPDTKSGYRARWSPVRDAYRKRRTAYLGQIPFSDFSAFEALIKAIPDGYMVQLANSSTVRYAQLFDMRPGNPVFCNRGTSGIEGSTSTAVGAAHNYEGPTLLLSGDLSFLYDINGLWNDRLRDDFRVIVINNGGGGIFRILPGKEDSDAFADYFETVHNRDMEPVCNMFGMGYRRAASAGELEAALDGFWDPSGRPILLEVRTPREINDRILLDYFDFLT</sequence>
<gene>
    <name evidence="6" type="primary">menD</name>
    <name evidence="9" type="ordered locus">RB2501_15739</name>
</gene>
<dbReference type="Pfam" id="PF02775">
    <property type="entry name" value="TPP_enzyme_C"/>
    <property type="match status" value="1"/>
</dbReference>
<dbReference type="GO" id="GO:0070204">
    <property type="term" value="F:2-succinyl-5-enolpyruvyl-6-hydroxy-3-cyclohexene-1-carboxylic-acid synthase activity"/>
    <property type="evidence" value="ECO:0007669"/>
    <property type="project" value="UniProtKB-UniRule"/>
</dbReference>